<reference evidence="4 5" key="1">
    <citation type="journal article" date="2012" name="Nat. Genet.">
        <title>Plasmodium cynomolgi genome sequences provide insight into Plasmodium vivax and the monkey malaria clade.</title>
        <authorList>
            <person name="Tachibana S."/>
            <person name="Sullivan S.A."/>
            <person name="Kawai S."/>
            <person name="Nakamura S."/>
            <person name="Kim H.R."/>
            <person name="Goto N."/>
            <person name="Arisue N."/>
            <person name="Palacpac N.M.Q."/>
            <person name="Honma H."/>
            <person name="Yagi M."/>
            <person name="Tougan T."/>
            <person name="Katakai Y."/>
            <person name="Kaneko O."/>
            <person name="Mita T."/>
            <person name="Kita K."/>
            <person name="Yasutomi Y."/>
            <person name="Sutton P.L."/>
            <person name="Shakhbatyan R."/>
            <person name="Horii T."/>
            <person name="Yasunaga T."/>
            <person name="Barnwell J.W."/>
            <person name="Escalante A.A."/>
            <person name="Carlton J.M."/>
            <person name="Tanabe K."/>
        </authorList>
    </citation>
    <scope>NUCLEOTIDE SEQUENCE [LARGE SCALE GENOMIC DNA]</scope>
    <source>
        <strain evidence="4 5">B</strain>
    </source>
</reference>
<feature type="region of interest" description="Disordered" evidence="2">
    <location>
        <begin position="633"/>
        <end position="761"/>
    </location>
</feature>
<organism evidence="4 5">
    <name type="scientific">Plasmodium cynomolgi (strain B)</name>
    <dbReference type="NCBI Taxonomy" id="1120755"/>
    <lineage>
        <taxon>Eukaryota</taxon>
        <taxon>Sar</taxon>
        <taxon>Alveolata</taxon>
        <taxon>Apicomplexa</taxon>
        <taxon>Aconoidasida</taxon>
        <taxon>Haemosporida</taxon>
        <taxon>Plasmodiidae</taxon>
        <taxon>Plasmodium</taxon>
        <taxon>Plasmodium (Plasmodium)</taxon>
    </lineage>
</organism>
<dbReference type="GeneID" id="14695497"/>
<dbReference type="OrthoDB" id="371803at2759"/>
<dbReference type="OMA" id="IMKECEH"/>
<proteinExistence type="predicted"/>
<feature type="chain" id="PRO_5003897707" evidence="3">
    <location>
        <begin position="23"/>
        <end position="818"/>
    </location>
</feature>
<dbReference type="EMBL" id="DF157106">
    <property type="protein sequence ID" value="GAB69115.1"/>
    <property type="molecule type" value="Genomic_DNA"/>
</dbReference>
<feature type="compositionally biased region" description="Low complexity" evidence="2">
    <location>
        <begin position="689"/>
        <end position="726"/>
    </location>
</feature>
<sequence length="818" mass="90042">MRASFIILSFVVFLVRGHIVKADDKKSFSKLFDANLVNNYEKLFKVIKCQYCLTQKKGAQNEKCKKIMKECEHLLKDGEYITTLKDLMNDLKVGNNDHVYGPNTKELKKIINFLELHMQEIGKLKDMIDTIKDNKAILLVNGGNNPVIHKLNKKMKSLKNNVEYIQKSQDIITEQISKNDDEENNVLPDMFHLNATINKDDNELIQLGNIADNDEEHKFELGGVDIDEFVKNSMKDLFKDGEGFMDAVKTTLIQEGGGIGGELVSLIEKGKEIGEKIVDIEGMITNKNNPANKDGTTIEKLDHFKTELSSYEFLIISLKGIVLSKLKDILLRLLYKAYISYRTKKAIEFEEPPPTEVSEEHYLSELKKGVLELGMKILFNKLRNLLTIVKKKLFPKKAGSKGGKTEKEQKKGDSKTATPETAELSSQMLRGSVPAEDFSLMASIDSMIEEIDFYEKEIYHNPHTQEVMDGGHKGAAAEVQAMDDGSVEDAVEDATIDAVNDATSDATNDTVNDATDEEEMTEQMAEEVVDQIAEEVVEHMAHDMVNMEDVVEDVVEEVAQMEEVAAEVATEVAEEVAQMEEIVQKVVNEAAYVVQEVANAVEEVADAVDDTAQGVDTPENVFEVGTEEVEAVPENAEVGTEEVEAVPENVEVGTEEEEAVPENAEVGTEEEEAVPENAEVGTEEEEAVPENGEVAPENTEVVPENAEVVPENAEVAPENAEVAPENTEVEPENTEVVPENAEVAPENAEVAPENAEAVPENTVEEAAHVDAHVAEQVADDVEEATVNVVEAVPENDAAAPNAADETANTVDTPTDVTA</sequence>
<feature type="signal peptide" evidence="3">
    <location>
        <begin position="1"/>
        <end position="22"/>
    </location>
</feature>
<dbReference type="RefSeq" id="XP_004225062.1">
    <property type="nucleotide sequence ID" value="XM_004225014.1"/>
</dbReference>
<keyword evidence="3" id="KW-0732">Signal</keyword>
<dbReference type="VEuPathDB" id="PlasmoDB:PCYB_145430"/>
<keyword evidence="1" id="KW-0175">Coiled coil</keyword>
<dbReference type="PhylomeDB" id="K6V1R5"/>
<evidence type="ECO:0000256" key="1">
    <source>
        <dbReference type="SAM" id="Coils"/>
    </source>
</evidence>
<keyword evidence="4" id="KW-0477">Merozoite</keyword>
<feature type="region of interest" description="Disordered" evidence="2">
    <location>
        <begin position="397"/>
        <end position="430"/>
    </location>
</feature>
<evidence type="ECO:0000256" key="2">
    <source>
        <dbReference type="SAM" id="MobiDB-lite"/>
    </source>
</evidence>
<feature type="compositionally biased region" description="Polar residues" evidence="2">
    <location>
        <begin position="415"/>
        <end position="429"/>
    </location>
</feature>
<dbReference type="KEGG" id="pcy:PCYB_145430"/>
<feature type="compositionally biased region" description="Low complexity" evidence="2">
    <location>
        <begin position="793"/>
        <end position="809"/>
    </location>
</feature>
<dbReference type="Proteomes" id="UP000006319">
    <property type="component" value="Chromosome 14"/>
</dbReference>
<protein>
    <submittedName>
        <fullName evidence="4">Merozoite surface protein-9</fullName>
    </submittedName>
</protein>
<evidence type="ECO:0000256" key="3">
    <source>
        <dbReference type="SAM" id="SignalP"/>
    </source>
</evidence>
<name>K6V1R5_PLACD</name>
<feature type="coiled-coil region" evidence="1">
    <location>
        <begin position="544"/>
        <end position="589"/>
    </location>
</feature>
<dbReference type="eggNOG" id="ENOG502SDH0">
    <property type="taxonomic scope" value="Eukaryota"/>
</dbReference>
<feature type="region of interest" description="Disordered" evidence="2">
    <location>
        <begin position="793"/>
        <end position="818"/>
    </location>
</feature>
<keyword evidence="5" id="KW-1185">Reference proteome</keyword>
<evidence type="ECO:0000313" key="5">
    <source>
        <dbReference type="Proteomes" id="UP000006319"/>
    </source>
</evidence>
<evidence type="ECO:0000313" key="4">
    <source>
        <dbReference type="EMBL" id="GAB69115.1"/>
    </source>
</evidence>
<dbReference type="AlphaFoldDB" id="K6V1R5"/>
<gene>
    <name evidence="4" type="ORF">PCYB_145430</name>
</gene>
<feature type="compositionally biased region" description="Basic and acidic residues" evidence="2">
    <location>
        <begin position="403"/>
        <end position="414"/>
    </location>
</feature>
<feature type="compositionally biased region" description="Low complexity" evidence="2">
    <location>
        <begin position="734"/>
        <end position="761"/>
    </location>
</feature>
<accession>K6V1R5</accession>